<gene>
    <name evidence="1" type="ORF">QFC19_008208</name>
</gene>
<dbReference type="EMBL" id="JASBWR010000119">
    <property type="protein sequence ID" value="KAJ9093769.1"/>
    <property type="molecule type" value="Genomic_DNA"/>
</dbReference>
<comment type="caution">
    <text evidence="1">The sequence shown here is derived from an EMBL/GenBank/DDBJ whole genome shotgun (WGS) entry which is preliminary data.</text>
</comment>
<organism evidence="1 2">
    <name type="scientific">Naganishia cerealis</name>
    <dbReference type="NCBI Taxonomy" id="610337"/>
    <lineage>
        <taxon>Eukaryota</taxon>
        <taxon>Fungi</taxon>
        <taxon>Dikarya</taxon>
        <taxon>Basidiomycota</taxon>
        <taxon>Agaricomycotina</taxon>
        <taxon>Tremellomycetes</taxon>
        <taxon>Filobasidiales</taxon>
        <taxon>Filobasidiaceae</taxon>
        <taxon>Naganishia</taxon>
    </lineage>
</organism>
<proteinExistence type="predicted"/>
<protein>
    <submittedName>
        <fullName evidence="1">Uncharacterized protein</fullName>
    </submittedName>
</protein>
<name>A0ACC2V3K9_9TREE</name>
<dbReference type="Proteomes" id="UP001241377">
    <property type="component" value="Unassembled WGS sequence"/>
</dbReference>
<reference evidence="1" key="1">
    <citation type="submission" date="2023-04" db="EMBL/GenBank/DDBJ databases">
        <title>Draft Genome sequencing of Naganishia species isolated from polar environments using Oxford Nanopore Technology.</title>
        <authorList>
            <person name="Leo P."/>
            <person name="Venkateswaran K."/>
        </authorList>
    </citation>
    <scope>NUCLEOTIDE SEQUENCE</scope>
    <source>
        <strain evidence="1">MNA-CCFEE 5261</strain>
    </source>
</reference>
<evidence type="ECO:0000313" key="2">
    <source>
        <dbReference type="Proteomes" id="UP001241377"/>
    </source>
</evidence>
<accession>A0ACC2V3K9</accession>
<keyword evidence="2" id="KW-1185">Reference proteome</keyword>
<sequence>MDQSTSPPPQPSHAAAPSTPSPHPGIAHAASAPVMPTATGTPLLPSQQEPSSSGMSMTDLLSKLSQTASTPANNAPQPFPPAPTSAAAGPGGYPPPMNGGGGGNQHHLHPGNGLSVPETLQHANSWSVGQVPSPHSMAGTSSPQRMPAPHPMGSMSSPQPPNNVPPHVGTANHAVDLTASLKQMLGLGTSSSPTHHRAPTNTVNGPPMAPVPQYVNAPMQPHLMTPTRRFDDPRSLHHPGGGGATPPPIHLAPALDMNGRSHSPLQASSVHRPMSQPPSRQLSQHQLQTNSPRNTTTNPVTVGHSGLNDTQPRPRPNQGYIPNPGRNNDPFTIGSTSAGAGAGANSTTQTLDTDRLTHAVVDTWNHHQPGFVKDHHTPDENDKEQKRDFVRALLSAIHVSSCPSLVPHRTPNVAELTIRLLTFY</sequence>
<evidence type="ECO:0000313" key="1">
    <source>
        <dbReference type="EMBL" id="KAJ9093769.1"/>
    </source>
</evidence>